<dbReference type="KEGG" id="camu:CA2015_4344"/>
<dbReference type="AlphaFoldDB" id="A0A0H4PHN4"/>
<dbReference type="Proteomes" id="UP000036520">
    <property type="component" value="Chromosome"/>
</dbReference>
<dbReference type="NCBIfam" id="TIGR04183">
    <property type="entry name" value="Por_Secre_tail"/>
    <property type="match status" value="1"/>
</dbReference>
<dbReference type="STRING" id="320787.CA2015_4344"/>
<feature type="domain" description="Secretion system C-terminal sorting" evidence="1">
    <location>
        <begin position="577"/>
        <end position="648"/>
    </location>
</feature>
<dbReference type="OrthoDB" id="868831at2"/>
<protein>
    <submittedName>
        <fullName evidence="2">Putative secreted protein</fullName>
    </submittedName>
</protein>
<dbReference type="EMBL" id="CP012040">
    <property type="protein sequence ID" value="AKP53689.1"/>
    <property type="molecule type" value="Genomic_DNA"/>
</dbReference>
<accession>A0A0H4PHN4</accession>
<proteinExistence type="predicted"/>
<sequence length="649" mass="71941">MCFMKQSYIVLSFIFLLILLPTCFIFAHNEVLDLKEREFGYMSNRYNDHLDIKPELYFTADEVTVAQVLFPDARNLSFSMTRAGVPTSITFLEYVVNGLVGEETCLTATIFDEYRVPLFGVELFYEVNGVFQGSAISDENGRIKICQTPVVTGDLEVAVYFEGGEPKEATIVAGMVSEDLKIDSFWLVDAESNVFMKELKDGVKIPYSTIQDKKLSLVVISDPEIVGSVKMDMEFLTQCAICEVDSHSITENLVPYSLFGDAKGNYVGKEFLPGSYSLTATPYEAKYRTGNQGALSTINFEVVFDKFIDGFTLVNASDDKDIQVIMDGDVIDLSSFKNGKFNIRANVPFSQTQGGVGMELSGPINFSQFEKVEPIALFTDVGGDYTGRGLPEGKYTLSATAYPFSSSINRGIGGETLTMDFEVVQNSKIDKFTLINADTDLDIMTIVEGSYIDLKLYKDVKLNIRAEGKGDNIAAMTFMLSGTKNYNWTERKAPFAIFGDSPGNDYNGKYFQAGNYKLTVRPYSSDNMIGEGLTVNFSAGYDANKSLRIGNEFLNQLEAKEAEVGAVDPLQEEDLIVYPQPSQNVVNIRYPSSLNENAMVMIYKGNGQLIHGGQMGNTSNFNFESYGSGLYLIHVNNGDNLISKKVFIY</sequence>
<dbReference type="Pfam" id="PF18962">
    <property type="entry name" value="Por_Secre_tail"/>
    <property type="match status" value="1"/>
</dbReference>
<dbReference type="InterPro" id="IPR026444">
    <property type="entry name" value="Secre_tail"/>
</dbReference>
<evidence type="ECO:0000313" key="3">
    <source>
        <dbReference type="Proteomes" id="UP000036520"/>
    </source>
</evidence>
<reference evidence="2 3" key="1">
    <citation type="submission" date="2015-07" db="EMBL/GenBank/DDBJ databases">
        <authorList>
            <person name="Kim K.M."/>
        </authorList>
    </citation>
    <scope>NUCLEOTIDE SEQUENCE [LARGE SCALE GENOMIC DNA]</scope>
    <source>
        <strain evidence="2 3">KCTC 12363</strain>
    </source>
</reference>
<keyword evidence="3" id="KW-1185">Reference proteome</keyword>
<organism evidence="2 3">
    <name type="scientific">Cyclobacterium amurskyense</name>
    <dbReference type="NCBI Taxonomy" id="320787"/>
    <lineage>
        <taxon>Bacteria</taxon>
        <taxon>Pseudomonadati</taxon>
        <taxon>Bacteroidota</taxon>
        <taxon>Cytophagia</taxon>
        <taxon>Cytophagales</taxon>
        <taxon>Cyclobacteriaceae</taxon>
        <taxon>Cyclobacterium</taxon>
    </lineage>
</organism>
<evidence type="ECO:0000259" key="1">
    <source>
        <dbReference type="Pfam" id="PF18962"/>
    </source>
</evidence>
<evidence type="ECO:0000313" key="2">
    <source>
        <dbReference type="EMBL" id="AKP53689.1"/>
    </source>
</evidence>
<gene>
    <name evidence="2" type="ORF">CA2015_4344</name>
</gene>
<name>A0A0H4PHN4_9BACT</name>